<protein>
    <recommendedName>
        <fullName evidence="3">Cation transporter</fullName>
    </recommendedName>
</protein>
<keyword evidence="2" id="KW-1185">Reference proteome</keyword>
<proteinExistence type="predicted"/>
<dbReference type="EMBL" id="JAEKJY010000001">
    <property type="protein sequence ID" value="MBN8234855.1"/>
    <property type="molecule type" value="Genomic_DNA"/>
</dbReference>
<evidence type="ECO:0000313" key="1">
    <source>
        <dbReference type="EMBL" id="MBN8234855.1"/>
    </source>
</evidence>
<comment type="caution">
    <text evidence="1">The sequence shown here is derived from an EMBL/GenBank/DDBJ whole genome shotgun (WGS) entry which is preliminary data.</text>
</comment>
<evidence type="ECO:0000313" key="2">
    <source>
        <dbReference type="Proteomes" id="UP000663970"/>
    </source>
</evidence>
<organism evidence="1 2">
    <name type="scientific">Halobacillus kuroshimensis</name>
    <dbReference type="NCBI Taxonomy" id="302481"/>
    <lineage>
        <taxon>Bacteria</taxon>
        <taxon>Bacillati</taxon>
        <taxon>Bacillota</taxon>
        <taxon>Bacilli</taxon>
        <taxon>Bacillales</taxon>
        <taxon>Bacillaceae</taxon>
        <taxon>Halobacillus</taxon>
    </lineage>
</organism>
<name>A0ABS3DU32_9BACI</name>
<gene>
    <name evidence="1" type="ORF">JF544_06320</name>
</gene>
<reference evidence="1 2" key="1">
    <citation type="submission" date="2020-12" db="EMBL/GenBank/DDBJ databases">
        <title>Oil enriched cultivation method for isolating marine PHA-producing bacteria.</title>
        <authorList>
            <person name="Zheng W."/>
            <person name="Yu S."/>
            <person name="Huang Y."/>
        </authorList>
    </citation>
    <scope>NUCLEOTIDE SEQUENCE [LARGE SCALE GENOMIC DNA]</scope>
    <source>
        <strain evidence="1 2">SY-2-6</strain>
    </source>
</reference>
<accession>A0ABS3DU32</accession>
<dbReference type="RefSeq" id="WP_206932944.1">
    <property type="nucleotide sequence ID" value="NZ_JAEKJY010000001.1"/>
</dbReference>
<sequence>MSYNGNLHTLNHKHVKQSIAKESTMLTKVKQVLFLKRLEKMLGSYRIDVLHFIPGRVRLASPYWEGRSKIITRLIPLLELENKIYTVKHTPETGTLLVEYDPDPNVGEKQIENWLTIIQRVHNDVISKEVTEL</sequence>
<evidence type="ECO:0008006" key="3">
    <source>
        <dbReference type="Google" id="ProtNLM"/>
    </source>
</evidence>
<dbReference type="Proteomes" id="UP000663970">
    <property type="component" value="Unassembled WGS sequence"/>
</dbReference>